<dbReference type="Gene3D" id="1.10.287.130">
    <property type="match status" value="1"/>
</dbReference>
<evidence type="ECO:0000259" key="9">
    <source>
        <dbReference type="PROSITE" id="PS50109"/>
    </source>
</evidence>
<feature type="domain" description="Histidine kinase" evidence="9">
    <location>
        <begin position="198"/>
        <end position="409"/>
    </location>
</feature>
<dbReference type="CDD" id="cd00082">
    <property type="entry name" value="HisKA"/>
    <property type="match status" value="1"/>
</dbReference>
<dbReference type="InterPro" id="IPR036890">
    <property type="entry name" value="HATPase_C_sf"/>
</dbReference>
<dbReference type="InterPro" id="IPR003594">
    <property type="entry name" value="HATPase_dom"/>
</dbReference>
<keyword evidence="8" id="KW-1133">Transmembrane helix</keyword>
<dbReference type="InterPro" id="IPR003661">
    <property type="entry name" value="HisK_dim/P_dom"/>
</dbReference>
<keyword evidence="5" id="KW-0808">Transferase</keyword>
<comment type="caution">
    <text evidence="10">The sequence shown here is derived from an EMBL/GenBank/DDBJ whole genome shotgun (WGS) entry which is preliminary data.</text>
</comment>
<dbReference type="SUPFAM" id="SSF47384">
    <property type="entry name" value="Homodimeric domain of signal transducing histidine kinase"/>
    <property type="match status" value="1"/>
</dbReference>
<dbReference type="Gene3D" id="3.30.565.10">
    <property type="entry name" value="Histidine kinase-like ATPase, C-terminal domain"/>
    <property type="match status" value="1"/>
</dbReference>
<dbReference type="EMBL" id="DVNB01000035">
    <property type="protein sequence ID" value="HIU56860.1"/>
    <property type="molecule type" value="Genomic_DNA"/>
</dbReference>
<dbReference type="SUPFAM" id="SSF55874">
    <property type="entry name" value="ATPase domain of HSP90 chaperone/DNA topoisomerase II/histidine kinase"/>
    <property type="match status" value="1"/>
</dbReference>
<evidence type="ECO:0000256" key="1">
    <source>
        <dbReference type="ARBA" id="ARBA00000085"/>
    </source>
</evidence>
<evidence type="ECO:0000256" key="4">
    <source>
        <dbReference type="ARBA" id="ARBA00022553"/>
    </source>
</evidence>
<keyword evidence="8" id="KW-0812">Transmembrane</keyword>
<reference evidence="10" key="1">
    <citation type="submission" date="2020-10" db="EMBL/GenBank/DDBJ databases">
        <authorList>
            <person name="Gilroy R."/>
        </authorList>
    </citation>
    <scope>NUCLEOTIDE SEQUENCE</scope>
    <source>
        <strain evidence="10">USAMLcec3-3695</strain>
    </source>
</reference>
<dbReference type="GO" id="GO:0004721">
    <property type="term" value="F:phosphoprotein phosphatase activity"/>
    <property type="evidence" value="ECO:0007669"/>
    <property type="project" value="TreeGrafter"/>
</dbReference>
<evidence type="ECO:0000256" key="5">
    <source>
        <dbReference type="ARBA" id="ARBA00022679"/>
    </source>
</evidence>
<gene>
    <name evidence="10" type="ORF">IAA61_03480</name>
</gene>
<dbReference type="Pfam" id="PF02518">
    <property type="entry name" value="HATPase_c"/>
    <property type="match status" value="1"/>
</dbReference>
<comment type="catalytic activity">
    <reaction evidence="1">
        <text>ATP + protein L-histidine = ADP + protein N-phospho-L-histidine.</text>
        <dbReference type="EC" id="2.7.13.3"/>
    </reaction>
</comment>
<evidence type="ECO:0000256" key="6">
    <source>
        <dbReference type="ARBA" id="ARBA00022777"/>
    </source>
</evidence>
<dbReference type="CDD" id="cd00075">
    <property type="entry name" value="HATPase"/>
    <property type="match status" value="1"/>
</dbReference>
<name>A0A9D1MAM2_9FIRM</name>
<keyword evidence="8" id="KW-0472">Membrane</keyword>
<sequence>MFKAFRIRLITLTMLSITAIVFAIIGAINISNIVRLRMHADSMLNFISDHNGTIPENSTEIEGMVDFFVSSETPYQTRYFVIHLNDEGGITDTMTNYISAVNIDDLFYYAGITAELDNGTFGSIGNFRYLVRDTLDGKMITFLDRSQDINSSVQLLFLSLFIALIGLSCICVLMILLSDKLIQPFKRNHERQKQFITDAGHELKTPLAIIRTNAEVLECCYGENEWIDSIKNQTERLDGLVKGLLQLAKSNEMPNDNVHLTFPLSAAVSEIAESFVTMANQKGHELKLDIAPNIEYKGDAKAISTLVSILIDNAIKYASKDGEIAVTLTRLGKSTARTAKLIVENETNIDEKEDVNRYFERFYRSDSSRSRQTGGYGIGLSVAKTIIEAHKGKITVSRGNGRIYFTVLL</sequence>
<dbReference type="GO" id="GO:0005886">
    <property type="term" value="C:plasma membrane"/>
    <property type="evidence" value="ECO:0007669"/>
    <property type="project" value="TreeGrafter"/>
</dbReference>
<dbReference type="InterPro" id="IPR004358">
    <property type="entry name" value="Sig_transdc_His_kin-like_C"/>
</dbReference>
<dbReference type="SMART" id="SM00388">
    <property type="entry name" value="HisKA"/>
    <property type="match status" value="1"/>
</dbReference>
<accession>A0A9D1MAM2</accession>
<dbReference type="Proteomes" id="UP000824109">
    <property type="component" value="Unassembled WGS sequence"/>
</dbReference>
<feature type="transmembrane region" description="Helical" evidence="8">
    <location>
        <begin position="12"/>
        <end position="34"/>
    </location>
</feature>
<keyword evidence="4" id="KW-0597">Phosphoprotein</keyword>
<dbReference type="InterPro" id="IPR005467">
    <property type="entry name" value="His_kinase_dom"/>
</dbReference>
<evidence type="ECO:0000313" key="10">
    <source>
        <dbReference type="EMBL" id="HIU56860.1"/>
    </source>
</evidence>
<reference evidence="10" key="2">
    <citation type="journal article" date="2021" name="PeerJ">
        <title>Extensive microbial diversity within the chicken gut microbiome revealed by metagenomics and culture.</title>
        <authorList>
            <person name="Gilroy R."/>
            <person name="Ravi A."/>
            <person name="Getino M."/>
            <person name="Pursley I."/>
            <person name="Horton D.L."/>
            <person name="Alikhan N.F."/>
            <person name="Baker D."/>
            <person name="Gharbi K."/>
            <person name="Hall N."/>
            <person name="Watson M."/>
            <person name="Adriaenssens E.M."/>
            <person name="Foster-Nyarko E."/>
            <person name="Jarju S."/>
            <person name="Secka A."/>
            <person name="Antonio M."/>
            <person name="Oren A."/>
            <person name="Chaudhuri R.R."/>
            <person name="La Ragione R."/>
            <person name="Hildebrand F."/>
            <person name="Pallen M.J."/>
        </authorList>
    </citation>
    <scope>NUCLEOTIDE SEQUENCE</scope>
    <source>
        <strain evidence="10">USAMLcec3-3695</strain>
    </source>
</reference>
<evidence type="ECO:0000256" key="8">
    <source>
        <dbReference type="SAM" id="Phobius"/>
    </source>
</evidence>
<dbReference type="InterPro" id="IPR050351">
    <property type="entry name" value="BphY/WalK/GraS-like"/>
</dbReference>
<evidence type="ECO:0000256" key="3">
    <source>
        <dbReference type="ARBA" id="ARBA00012438"/>
    </source>
</evidence>
<dbReference type="PANTHER" id="PTHR45453:SF1">
    <property type="entry name" value="PHOSPHATE REGULON SENSOR PROTEIN PHOR"/>
    <property type="match status" value="1"/>
</dbReference>
<evidence type="ECO:0000313" key="11">
    <source>
        <dbReference type="Proteomes" id="UP000824109"/>
    </source>
</evidence>
<dbReference type="PROSITE" id="PS50109">
    <property type="entry name" value="HIS_KIN"/>
    <property type="match status" value="1"/>
</dbReference>
<dbReference type="AlphaFoldDB" id="A0A9D1MAM2"/>
<dbReference type="GO" id="GO:0000155">
    <property type="term" value="F:phosphorelay sensor kinase activity"/>
    <property type="evidence" value="ECO:0007669"/>
    <property type="project" value="InterPro"/>
</dbReference>
<dbReference type="PANTHER" id="PTHR45453">
    <property type="entry name" value="PHOSPHATE REGULON SENSOR PROTEIN PHOR"/>
    <property type="match status" value="1"/>
</dbReference>
<dbReference type="Pfam" id="PF00512">
    <property type="entry name" value="HisKA"/>
    <property type="match status" value="1"/>
</dbReference>
<dbReference type="InterPro" id="IPR036097">
    <property type="entry name" value="HisK_dim/P_sf"/>
</dbReference>
<dbReference type="GO" id="GO:0016036">
    <property type="term" value="P:cellular response to phosphate starvation"/>
    <property type="evidence" value="ECO:0007669"/>
    <property type="project" value="TreeGrafter"/>
</dbReference>
<dbReference type="EC" id="2.7.13.3" evidence="3"/>
<dbReference type="SMART" id="SM00387">
    <property type="entry name" value="HATPase_c"/>
    <property type="match status" value="1"/>
</dbReference>
<protein>
    <recommendedName>
        <fullName evidence="3">histidine kinase</fullName>
        <ecNumber evidence="3">2.7.13.3</ecNumber>
    </recommendedName>
</protein>
<keyword evidence="6" id="KW-0418">Kinase</keyword>
<organism evidence="10 11">
    <name type="scientific">Candidatus Ornithomonoglobus merdipullorum</name>
    <dbReference type="NCBI Taxonomy" id="2840895"/>
    <lineage>
        <taxon>Bacteria</taxon>
        <taxon>Bacillati</taxon>
        <taxon>Bacillota</taxon>
        <taxon>Clostridia</taxon>
        <taxon>Candidatus Ornithomonoglobus</taxon>
    </lineage>
</organism>
<comment type="subcellular location">
    <subcellularLocation>
        <location evidence="2">Membrane</location>
    </subcellularLocation>
</comment>
<dbReference type="PRINTS" id="PR00344">
    <property type="entry name" value="BCTRLSENSOR"/>
</dbReference>
<evidence type="ECO:0000256" key="7">
    <source>
        <dbReference type="ARBA" id="ARBA00023012"/>
    </source>
</evidence>
<feature type="transmembrane region" description="Helical" evidence="8">
    <location>
        <begin position="155"/>
        <end position="177"/>
    </location>
</feature>
<keyword evidence="7" id="KW-0902">Two-component regulatory system</keyword>
<evidence type="ECO:0000256" key="2">
    <source>
        <dbReference type="ARBA" id="ARBA00004370"/>
    </source>
</evidence>
<proteinExistence type="predicted"/>